<comment type="caution">
    <text evidence="3">The sequence shown here is derived from an EMBL/GenBank/DDBJ whole genome shotgun (WGS) entry which is preliminary data.</text>
</comment>
<dbReference type="PANTHER" id="PTHR12526">
    <property type="entry name" value="GLYCOSYLTRANSFERASE"/>
    <property type="match status" value="1"/>
</dbReference>
<keyword evidence="1" id="KW-0472">Membrane</keyword>
<keyword evidence="1" id="KW-0812">Transmembrane</keyword>
<feature type="domain" description="Glycosyl transferase family 1" evidence="2">
    <location>
        <begin position="176"/>
        <end position="329"/>
    </location>
</feature>
<feature type="transmembrane region" description="Helical" evidence="1">
    <location>
        <begin position="51"/>
        <end position="72"/>
    </location>
</feature>
<gene>
    <name evidence="3" type="ORF">BET10_15190</name>
</gene>
<sequence length="352" mass="39445">MSKAKTVYLLSHEQPPMLGGAGVVALTMFDGLLAMGVRVKKNIAAIDLEARLARFAGLFFVLRAMFADVIILNDLYYKKLWLRLFRGHFCRRCIVYLHGSEPEFLIHDTRYRKAFLTMCMNAKRVVAVSDYMKEKLLDSITDQTYKAQIEKNITVIRNGIDTSCFQLQPKQNIYQGLTIITASRIVKEKGYIEVAQQIAQLRDMLAIPISWNIVGDGPFTNELKAYVKSLDMSHNVHFLGSLNHTELAKALNQADVFVLLSNLRESLGLVFMEASSCGCWSIGYNRFGAKEAIIPGETGSFVDSPEALPQAIVDFYSNPMKTRSQISTCAQAHFSSVNAVTQLHKTILGIEE</sequence>
<dbReference type="Gene3D" id="3.40.50.2000">
    <property type="entry name" value="Glycogen Phosphorylase B"/>
    <property type="match status" value="2"/>
</dbReference>
<dbReference type="Pfam" id="PF00534">
    <property type="entry name" value="Glycos_transf_1"/>
    <property type="match status" value="1"/>
</dbReference>
<dbReference type="AlphaFoldDB" id="A0A1S1MNX9"/>
<dbReference type="EMBL" id="MKJU01000027">
    <property type="protein sequence ID" value="OHU90116.1"/>
    <property type="molecule type" value="Genomic_DNA"/>
</dbReference>
<proteinExistence type="predicted"/>
<keyword evidence="1" id="KW-1133">Transmembrane helix</keyword>
<keyword evidence="4" id="KW-1185">Reference proteome</keyword>
<organism evidence="3 4">
    <name type="scientific">Pseudoalteromonas amylolytica</name>
    <dbReference type="NCBI Taxonomy" id="1859457"/>
    <lineage>
        <taxon>Bacteria</taxon>
        <taxon>Pseudomonadati</taxon>
        <taxon>Pseudomonadota</taxon>
        <taxon>Gammaproteobacteria</taxon>
        <taxon>Alteromonadales</taxon>
        <taxon>Pseudoalteromonadaceae</taxon>
        <taxon>Pseudoalteromonas</taxon>
    </lineage>
</organism>
<name>A0A1S1MNX9_9GAMM</name>
<dbReference type="SUPFAM" id="SSF53756">
    <property type="entry name" value="UDP-Glycosyltransferase/glycogen phosphorylase"/>
    <property type="match status" value="1"/>
</dbReference>
<dbReference type="Proteomes" id="UP000179786">
    <property type="component" value="Unassembled WGS sequence"/>
</dbReference>
<feature type="transmembrane region" description="Helical" evidence="1">
    <location>
        <begin position="20"/>
        <end position="39"/>
    </location>
</feature>
<evidence type="ECO:0000256" key="1">
    <source>
        <dbReference type="SAM" id="Phobius"/>
    </source>
</evidence>
<dbReference type="RefSeq" id="WP_070986082.1">
    <property type="nucleotide sequence ID" value="NZ_MKJU01000027.1"/>
</dbReference>
<dbReference type="GO" id="GO:1901135">
    <property type="term" value="P:carbohydrate derivative metabolic process"/>
    <property type="evidence" value="ECO:0007669"/>
    <property type="project" value="UniProtKB-ARBA"/>
</dbReference>
<dbReference type="GO" id="GO:0016757">
    <property type="term" value="F:glycosyltransferase activity"/>
    <property type="evidence" value="ECO:0007669"/>
    <property type="project" value="InterPro"/>
</dbReference>
<dbReference type="STRING" id="1859457.BET10_15190"/>
<reference evidence="3 4" key="1">
    <citation type="submission" date="2016-09" db="EMBL/GenBank/DDBJ databases">
        <title>Pseudoalteromonas amylolytica sp. nov., isolated from the surface seawater.</title>
        <authorList>
            <person name="Wu Y.-H."/>
            <person name="Cheng H."/>
            <person name="Jin X.-B."/>
            <person name="Wang C.-S."/>
            <person name="Xu X.-W."/>
        </authorList>
    </citation>
    <scope>NUCLEOTIDE SEQUENCE [LARGE SCALE GENOMIC DNA]</scope>
    <source>
        <strain evidence="3 4">JW1</strain>
    </source>
</reference>
<accession>A0A1S1MNX9</accession>
<dbReference type="CDD" id="cd03801">
    <property type="entry name" value="GT4_PimA-like"/>
    <property type="match status" value="1"/>
</dbReference>
<evidence type="ECO:0000313" key="3">
    <source>
        <dbReference type="EMBL" id="OHU90116.1"/>
    </source>
</evidence>
<dbReference type="OrthoDB" id="9772485at2"/>
<evidence type="ECO:0000259" key="2">
    <source>
        <dbReference type="Pfam" id="PF00534"/>
    </source>
</evidence>
<dbReference type="InterPro" id="IPR001296">
    <property type="entry name" value="Glyco_trans_1"/>
</dbReference>
<evidence type="ECO:0000313" key="4">
    <source>
        <dbReference type="Proteomes" id="UP000179786"/>
    </source>
</evidence>
<protein>
    <recommendedName>
        <fullName evidence="2">Glycosyl transferase family 1 domain-containing protein</fullName>
    </recommendedName>
</protein>